<evidence type="ECO:0000313" key="2">
    <source>
        <dbReference type="Proteomes" id="UP000095472"/>
    </source>
</evidence>
<accession>A0ACD5GUW2</accession>
<name>A0ACD5GUW2_9CYAN</name>
<sequence length="49" mass="5177">MGIQSSFRLTRGMVLGGWAGYSRARAETSPGFGVSRGDTVPMCGIGLWV</sequence>
<organism evidence="1 2">
    <name type="scientific">Desertifilum tharense IPPAS B-1220</name>
    <dbReference type="NCBI Taxonomy" id="1781255"/>
    <lineage>
        <taxon>Bacteria</taxon>
        <taxon>Bacillati</taxon>
        <taxon>Cyanobacteriota</taxon>
        <taxon>Cyanophyceae</taxon>
        <taxon>Desertifilales</taxon>
        <taxon>Desertifilaceae</taxon>
        <taxon>Desertifilum</taxon>
    </lineage>
</organism>
<reference evidence="1 2" key="1">
    <citation type="journal article" date="2016" name="Genome Announc.">
        <title>Draft Genome Sequence of the Thermotolerant Cyanobacterium Desertifilum sp. IPPAS B-1220.</title>
        <authorList>
            <person name="Mironov K.S."/>
            <person name="Sinetova M.A."/>
            <person name="Bolatkhan K."/>
            <person name="Zayadan B.K."/>
            <person name="Ustinova V.V."/>
            <person name="Kupriyanova E.V."/>
            <person name="Skrypnik A.N."/>
            <person name="Gogoleva N.E."/>
            <person name="Gogolev Y.V."/>
            <person name="Los D.A."/>
        </authorList>
    </citation>
    <scope>NUCLEOTIDE SEQUENCE [LARGE SCALE GENOMIC DNA]</scope>
    <source>
        <strain evidence="1 2">IPPAS B-1220</strain>
    </source>
</reference>
<keyword evidence="2" id="KW-1185">Reference proteome</keyword>
<protein>
    <submittedName>
        <fullName evidence="1">Uncharacterized protein</fullName>
    </submittedName>
</protein>
<gene>
    <name evidence="1" type="ORF">BH720_034845</name>
</gene>
<dbReference type="Proteomes" id="UP000095472">
    <property type="component" value="Chromosome"/>
</dbReference>
<evidence type="ECO:0000313" key="1">
    <source>
        <dbReference type="EMBL" id="XPM64136.1"/>
    </source>
</evidence>
<proteinExistence type="predicted"/>
<dbReference type="EMBL" id="CP182909">
    <property type="protein sequence ID" value="XPM64136.1"/>
    <property type="molecule type" value="Genomic_DNA"/>
</dbReference>